<dbReference type="EMBL" id="CH476650">
    <property type="protein sequence ID" value="EDO00313.1"/>
    <property type="molecule type" value="Genomic_DNA"/>
</dbReference>
<dbReference type="InParanoid" id="A7F9A2"/>
<reference evidence="2" key="1">
    <citation type="journal article" date="2011" name="PLoS Genet.">
        <title>Genomic analysis of the necrotrophic fungal pathogens Sclerotinia sclerotiorum and Botrytis cinerea.</title>
        <authorList>
            <person name="Amselem J."/>
            <person name="Cuomo C.A."/>
            <person name="van Kan J.A."/>
            <person name="Viaud M."/>
            <person name="Benito E.P."/>
            <person name="Couloux A."/>
            <person name="Coutinho P.M."/>
            <person name="de Vries R.P."/>
            <person name="Dyer P.S."/>
            <person name="Fillinger S."/>
            <person name="Fournier E."/>
            <person name="Gout L."/>
            <person name="Hahn M."/>
            <person name="Kohn L."/>
            <person name="Lapalu N."/>
            <person name="Plummer K.M."/>
            <person name="Pradier J.M."/>
            <person name="Quevillon E."/>
            <person name="Sharon A."/>
            <person name="Simon A."/>
            <person name="ten Have A."/>
            <person name="Tudzynski B."/>
            <person name="Tudzynski P."/>
            <person name="Wincker P."/>
            <person name="Andrew M."/>
            <person name="Anthouard V."/>
            <person name="Beever R.E."/>
            <person name="Beffa R."/>
            <person name="Benoit I."/>
            <person name="Bouzid O."/>
            <person name="Brault B."/>
            <person name="Chen Z."/>
            <person name="Choquer M."/>
            <person name="Collemare J."/>
            <person name="Cotton P."/>
            <person name="Danchin E.G."/>
            <person name="Da Silva C."/>
            <person name="Gautier A."/>
            <person name="Giraud C."/>
            <person name="Giraud T."/>
            <person name="Gonzalez C."/>
            <person name="Grossetete S."/>
            <person name="Guldener U."/>
            <person name="Henrissat B."/>
            <person name="Howlett B.J."/>
            <person name="Kodira C."/>
            <person name="Kretschmer M."/>
            <person name="Lappartient A."/>
            <person name="Leroch M."/>
            <person name="Levis C."/>
            <person name="Mauceli E."/>
            <person name="Neuveglise C."/>
            <person name="Oeser B."/>
            <person name="Pearson M."/>
            <person name="Poulain J."/>
            <person name="Poussereau N."/>
            <person name="Quesneville H."/>
            <person name="Rascle C."/>
            <person name="Schumacher J."/>
            <person name="Segurens B."/>
            <person name="Sexton A."/>
            <person name="Silva E."/>
            <person name="Sirven C."/>
            <person name="Soanes D.M."/>
            <person name="Talbot N.J."/>
            <person name="Templeton M."/>
            <person name="Yandava C."/>
            <person name="Yarden O."/>
            <person name="Zeng Q."/>
            <person name="Rollins J.A."/>
            <person name="Lebrun M.H."/>
            <person name="Dickman M."/>
        </authorList>
    </citation>
    <scope>NUCLEOTIDE SEQUENCE [LARGE SCALE GENOMIC DNA]</scope>
    <source>
        <strain evidence="2">ATCC 18683 / 1980 / Ss-1</strain>
    </source>
</reference>
<organism evidence="1 2">
    <name type="scientific">Sclerotinia sclerotiorum (strain ATCC 18683 / 1980 / Ss-1)</name>
    <name type="common">White mold</name>
    <name type="synonym">Whetzelinia sclerotiorum</name>
    <dbReference type="NCBI Taxonomy" id="665079"/>
    <lineage>
        <taxon>Eukaryota</taxon>
        <taxon>Fungi</taxon>
        <taxon>Dikarya</taxon>
        <taxon>Ascomycota</taxon>
        <taxon>Pezizomycotina</taxon>
        <taxon>Leotiomycetes</taxon>
        <taxon>Helotiales</taxon>
        <taxon>Sclerotiniaceae</taxon>
        <taxon>Sclerotinia</taxon>
    </lineage>
</organism>
<accession>A7F9A2</accession>
<name>A7F9A2_SCLS1</name>
<keyword evidence="2" id="KW-1185">Reference proteome</keyword>
<proteinExistence type="predicted"/>
<dbReference type="GeneID" id="5480984"/>
<dbReference type="KEGG" id="ssl:SS1G_14183"/>
<dbReference type="Proteomes" id="UP000001312">
    <property type="component" value="Unassembled WGS sequence"/>
</dbReference>
<evidence type="ECO:0000313" key="2">
    <source>
        <dbReference type="Proteomes" id="UP000001312"/>
    </source>
</evidence>
<protein>
    <submittedName>
        <fullName evidence="1">Uncharacterized protein</fullName>
    </submittedName>
</protein>
<gene>
    <name evidence="1" type="ORF">SS1G_14183</name>
</gene>
<sequence length="123" mass="14358">MAASFSPHKQPKCRKLSQPRYIYIIINSLLGQIIHKSLCNHRPLKGIRRRASDDRSRHGTCKKFRASVKSQRRGECGSRRLRDMDDMANLRQCILFVGEVDKRTDCMNSDEDAYERKNDINTF</sequence>
<evidence type="ECO:0000313" key="1">
    <source>
        <dbReference type="EMBL" id="EDO00313.1"/>
    </source>
</evidence>
<dbReference type="RefSeq" id="XP_001584900.1">
    <property type="nucleotide sequence ID" value="XM_001584850.1"/>
</dbReference>
<dbReference type="AlphaFoldDB" id="A7F9A2"/>